<gene>
    <name evidence="2" type="ORF">JVT61DRAFT_13200</name>
</gene>
<organism evidence="2 3">
    <name type="scientific">Boletus reticuloceps</name>
    <dbReference type="NCBI Taxonomy" id="495285"/>
    <lineage>
        <taxon>Eukaryota</taxon>
        <taxon>Fungi</taxon>
        <taxon>Dikarya</taxon>
        <taxon>Basidiomycota</taxon>
        <taxon>Agaricomycotina</taxon>
        <taxon>Agaricomycetes</taxon>
        <taxon>Agaricomycetidae</taxon>
        <taxon>Boletales</taxon>
        <taxon>Boletineae</taxon>
        <taxon>Boletaceae</taxon>
        <taxon>Boletoideae</taxon>
        <taxon>Boletus</taxon>
    </lineage>
</organism>
<feature type="compositionally biased region" description="Basic and acidic residues" evidence="1">
    <location>
        <begin position="187"/>
        <end position="196"/>
    </location>
</feature>
<name>A0A8I2YVI9_9AGAM</name>
<feature type="region of interest" description="Disordered" evidence="1">
    <location>
        <begin position="145"/>
        <end position="326"/>
    </location>
</feature>
<keyword evidence="3" id="KW-1185">Reference proteome</keyword>
<dbReference type="Proteomes" id="UP000683000">
    <property type="component" value="Unassembled WGS sequence"/>
</dbReference>
<feature type="compositionally biased region" description="Basic and acidic residues" evidence="1">
    <location>
        <begin position="521"/>
        <end position="533"/>
    </location>
</feature>
<dbReference type="AlphaFoldDB" id="A0A8I2YVI9"/>
<proteinExistence type="predicted"/>
<sequence length="583" mass="63416">MGVHTDAHVTRGDTSPNPLAERTHEDQEHEPRDTALDEDLVQDSLTLPSPNVRSSPATDDGDIEAHEGQGSIHVFKEPSDIHTERSNEIDLDHDSTYPQRNPDQDIIPAMTEEVSLPECAVAPAGEPTSLTDINDAEAAVISLHAGTVSSSIPLRDEGEASPDDRLNSIQMLHAEPDHVETAGCAHLADDKNIREDFNDDFLPSSSLPPSSSPPQLFSSSPYVSSQSSDGDAEPSKMALAVDPEGSARPHGSAQSDHVVSVRQDDPPSRLDSEDLHSHGTAKVATSLDTNEFCPEMGPTLCDEGGTEHSRKRIADPDEPHGSQPIKRPKLDLCLYLPPTTKRATPASQHHQYKKLTAPFRPPLKPPAVAEGPAQVTNNGKVETTISTTLETSHDRIDPKRSVISLHHKASNTSRSATQFKSPLVNRILPADARTIRLTPALQALERKLQLLKRAIKVKEDSEEEVLTRLAEKWIEAGREVAYDVWDATKDSGDFMEKATSFRRSHGWQSTDGSTPWGWDTKPGDASEESRDTEPSEASCASGRAAPEEVDVDVGCNTLGNMLRQLGVAPEIFGWDDDKEAFAD</sequence>
<feature type="compositionally biased region" description="Basic and acidic residues" evidence="1">
    <location>
        <begin position="74"/>
        <end position="95"/>
    </location>
</feature>
<feature type="compositionally biased region" description="Polar residues" evidence="1">
    <location>
        <begin position="43"/>
        <end position="57"/>
    </location>
</feature>
<feature type="compositionally biased region" description="Basic and acidic residues" evidence="1">
    <location>
        <begin position="305"/>
        <end position="320"/>
    </location>
</feature>
<evidence type="ECO:0000313" key="2">
    <source>
        <dbReference type="EMBL" id="KAG6378915.1"/>
    </source>
</evidence>
<dbReference type="Gene3D" id="6.10.140.1020">
    <property type="match status" value="1"/>
</dbReference>
<feature type="compositionally biased region" description="Basic and acidic residues" evidence="1">
    <location>
        <begin position="154"/>
        <end position="166"/>
    </location>
</feature>
<dbReference type="OrthoDB" id="27934at2759"/>
<evidence type="ECO:0000256" key="1">
    <source>
        <dbReference type="SAM" id="MobiDB-lite"/>
    </source>
</evidence>
<feature type="region of interest" description="Disordered" evidence="1">
    <location>
        <begin position="501"/>
        <end position="546"/>
    </location>
</feature>
<evidence type="ECO:0000313" key="3">
    <source>
        <dbReference type="Proteomes" id="UP000683000"/>
    </source>
</evidence>
<protein>
    <submittedName>
        <fullName evidence="2">Uncharacterized protein</fullName>
    </submittedName>
</protein>
<feature type="region of interest" description="Disordered" evidence="1">
    <location>
        <begin position="1"/>
        <end position="113"/>
    </location>
</feature>
<feature type="compositionally biased region" description="Basic and acidic residues" evidence="1">
    <location>
        <begin position="21"/>
        <end position="35"/>
    </location>
</feature>
<accession>A0A8I2YVI9</accession>
<reference evidence="2" key="1">
    <citation type="submission" date="2021-03" db="EMBL/GenBank/DDBJ databases">
        <title>Evolutionary innovations through gain and loss of genes in the ectomycorrhizal Boletales.</title>
        <authorList>
            <person name="Wu G."/>
            <person name="Miyauchi S."/>
            <person name="Morin E."/>
            <person name="Yang Z.-L."/>
            <person name="Xu J."/>
            <person name="Martin F.M."/>
        </authorList>
    </citation>
    <scope>NUCLEOTIDE SEQUENCE</scope>
    <source>
        <strain evidence="2">BR01</strain>
    </source>
</reference>
<dbReference type="EMBL" id="JAGFBS010000006">
    <property type="protein sequence ID" value="KAG6378915.1"/>
    <property type="molecule type" value="Genomic_DNA"/>
</dbReference>
<feature type="compositionally biased region" description="Low complexity" evidence="1">
    <location>
        <begin position="202"/>
        <end position="228"/>
    </location>
</feature>
<feature type="compositionally biased region" description="Basic and acidic residues" evidence="1">
    <location>
        <begin position="262"/>
        <end position="277"/>
    </location>
</feature>
<comment type="caution">
    <text evidence="2">The sequence shown here is derived from an EMBL/GenBank/DDBJ whole genome shotgun (WGS) entry which is preliminary data.</text>
</comment>
<feature type="compositionally biased region" description="Basic and acidic residues" evidence="1">
    <location>
        <begin position="1"/>
        <end position="11"/>
    </location>
</feature>